<evidence type="ECO:0000256" key="4">
    <source>
        <dbReference type="ARBA" id="ARBA00048391"/>
    </source>
</evidence>
<feature type="binding site" evidence="5">
    <location>
        <begin position="120"/>
        <end position="124"/>
    </location>
    <ligand>
        <name>S-adenosyl-L-methionine</name>
        <dbReference type="ChEBI" id="CHEBI:59789"/>
    </ligand>
</feature>
<feature type="binding site" evidence="5">
    <location>
        <position position="183"/>
    </location>
    <ligand>
        <name>S-adenosyl-L-methionine</name>
        <dbReference type="ChEBI" id="CHEBI:59789"/>
    </ligand>
</feature>
<dbReference type="NCBIfam" id="TIGR00536">
    <property type="entry name" value="hemK_fam"/>
    <property type="match status" value="1"/>
</dbReference>
<dbReference type="SUPFAM" id="SSF53335">
    <property type="entry name" value="S-adenosyl-L-methionine-dependent methyltransferases"/>
    <property type="match status" value="1"/>
</dbReference>
<dbReference type="Gene3D" id="3.40.50.150">
    <property type="entry name" value="Vaccinia Virus protein VP39"/>
    <property type="match status" value="1"/>
</dbReference>
<dbReference type="Pfam" id="PF17827">
    <property type="entry name" value="PrmC_N"/>
    <property type="match status" value="1"/>
</dbReference>
<feature type="coiled-coil region" evidence="6">
    <location>
        <begin position="141"/>
        <end position="168"/>
    </location>
</feature>
<dbReference type="CDD" id="cd02440">
    <property type="entry name" value="AdoMet_MTases"/>
    <property type="match status" value="1"/>
</dbReference>
<dbReference type="RefSeq" id="WP_060800227.1">
    <property type="nucleotide sequence ID" value="NZ_KQ957101.1"/>
</dbReference>
<dbReference type="EMBL" id="LRQE01000034">
    <property type="protein sequence ID" value="KXA29508.1"/>
    <property type="molecule type" value="Genomic_DNA"/>
</dbReference>
<dbReference type="EC" id="2.1.1.297" evidence="5"/>
<keyword evidence="6" id="KW-0175">Coiled coil</keyword>
<dbReference type="AlphaFoldDB" id="A0A133PLS5"/>
<dbReference type="InterPro" id="IPR004556">
    <property type="entry name" value="HemK-like"/>
</dbReference>
<protein>
    <recommendedName>
        <fullName evidence="5">Release factor glutamine methyltransferase</fullName>
        <shortName evidence="5">RF MTase</shortName>
        <ecNumber evidence="5">2.1.1.297</ecNumber>
    </recommendedName>
    <alternativeName>
        <fullName evidence="5">N5-glutamine methyltransferase PrmC</fullName>
    </alternativeName>
    <alternativeName>
        <fullName evidence="5">Protein-(glutamine-N5) MTase PrmC</fullName>
    </alternativeName>
    <alternativeName>
        <fullName evidence="5">Protein-glutamine N-methyltransferase PrmC</fullName>
    </alternativeName>
</protein>
<evidence type="ECO:0000259" key="8">
    <source>
        <dbReference type="Pfam" id="PF17827"/>
    </source>
</evidence>
<feature type="domain" description="Release factor glutamine methyltransferase N-terminal" evidence="8">
    <location>
        <begin position="5"/>
        <end position="75"/>
    </location>
</feature>
<dbReference type="Pfam" id="PF05175">
    <property type="entry name" value="MTS"/>
    <property type="match status" value="1"/>
</dbReference>
<dbReference type="GO" id="GO:0032259">
    <property type="term" value="P:methylation"/>
    <property type="evidence" value="ECO:0007669"/>
    <property type="project" value="UniProtKB-KW"/>
</dbReference>
<feature type="binding site" evidence="5">
    <location>
        <position position="142"/>
    </location>
    <ligand>
        <name>S-adenosyl-L-methionine</name>
        <dbReference type="ChEBI" id="CHEBI:59789"/>
    </ligand>
</feature>
<name>A0A133PLS5_9FIRM</name>
<feature type="domain" description="Methyltransferase small" evidence="7">
    <location>
        <begin position="104"/>
        <end position="190"/>
    </location>
</feature>
<comment type="function">
    <text evidence="5">Methylates the class 1 translation termination release factors RF1/PrfA and RF2/PrfB on the glutamine residue of the universally conserved GGQ motif.</text>
</comment>
<dbReference type="NCBIfam" id="TIGR03534">
    <property type="entry name" value="RF_mod_PrmC"/>
    <property type="match status" value="1"/>
</dbReference>
<dbReference type="PANTHER" id="PTHR18895">
    <property type="entry name" value="HEMK METHYLTRANSFERASE"/>
    <property type="match status" value="1"/>
</dbReference>
<comment type="catalytic activity">
    <reaction evidence="4 5">
        <text>L-glutaminyl-[peptide chain release factor] + S-adenosyl-L-methionine = N(5)-methyl-L-glutaminyl-[peptide chain release factor] + S-adenosyl-L-homocysteine + H(+)</text>
        <dbReference type="Rhea" id="RHEA:42896"/>
        <dbReference type="Rhea" id="RHEA-COMP:10271"/>
        <dbReference type="Rhea" id="RHEA-COMP:10272"/>
        <dbReference type="ChEBI" id="CHEBI:15378"/>
        <dbReference type="ChEBI" id="CHEBI:30011"/>
        <dbReference type="ChEBI" id="CHEBI:57856"/>
        <dbReference type="ChEBI" id="CHEBI:59789"/>
        <dbReference type="ChEBI" id="CHEBI:61891"/>
        <dbReference type="EC" id="2.1.1.297"/>
    </reaction>
</comment>
<keyword evidence="2 5" id="KW-0808">Transferase</keyword>
<keyword evidence="3 5" id="KW-0949">S-adenosyl-L-methionine</keyword>
<dbReference type="Gene3D" id="1.10.8.10">
    <property type="entry name" value="DNA helicase RuvA subunit, C-terminal domain"/>
    <property type="match status" value="1"/>
</dbReference>
<evidence type="ECO:0000256" key="5">
    <source>
        <dbReference type="HAMAP-Rule" id="MF_02126"/>
    </source>
</evidence>
<gene>
    <name evidence="5" type="primary">prmC</name>
    <name evidence="9" type="ORF">HMPREF3229_01132</name>
</gene>
<keyword evidence="1 5" id="KW-0489">Methyltransferase</keyword>
<evidence type="ECO:0000313" key="10">
    <source>
        <dbReference type="Proteomes" id="UP000070174"/>
    </source>
</evidence>
<dbReference type="InterPro" id="IPR019874">
    <property type="entry name" value="RF_methyltr_PrmC"/>
</dbReference>
<dbReference type="InterPro" id="IPR029063">
    <property type="entry name" value="SAM-dependent_MTases_sf"/>
</dbReference>
<comment type="similarity">
    <text evidence="5">Belongs to the protein N5-glutamine methyltransferase family. PrmC subfamily.</text>
</comment>
<dbReference type="InterPro" id="IPR007848">
    <property type="entry name" value="Small_mtfrase_dom"/>
</dbReference>
<dbReference type="PANTHER" id="PTHR18895:SF74">
    <property type="entry name" value="MTRF1L RELEASE FACTOR GLUTAMINE METHYLTRANSFERASE"/>
    <property type="match status" value="1"/>
</dbReference>
<dbReference type="InterPro" id="IPR050320">
    <property type="entry name" value="N5-glutamine_MTase"/>
</dbReference>
<evidence type="ECO:0000313" key="9">
    <source>
        <dbReference type="EMBL" id="KXA29508.1"/>
    </source>
</evidence>
<feature type="binding site" evidence="5">
    <location>
        <begin position="183"/>
        <end position="186"/>
    </location>
    <ligand>
        <name>substrate</name>
    </ligand>
</feature>
<evidence type="ECO:0000259" key="7">
    <source>
        <dbReference type="Pfam" id="PF05175"/>
    </source>
</evidence>
<dbReference type="InterPro" id="IPR002052">
    <property type="entry name" value="DNA_methylase_N6_adenine_CS"/>
</dbReference>
<evidence type="ECO:0000256" key="2">
    <source>
        <dbReference type="ARBA" id="ARBA00022679"/>
    </source>
</evidence>
<comment type="caution">
    <text evidence="9">The sequence shown here is derived from an EMBL/GenBank/DDBJ whole genome shotgun (WGS) entry which is preliminary data.</text>
</comment>
<proteinExistence type="inferred from homology"/>
<dbReference type="InterPro" id="IPR040758">
    <property type="entry name" value="PrmC_N"/>
</dbReference>
<dbReference type="PATRIC" id="fig|54005.3.peg.1115"/>
<dbReference type="HAMAP" id="MF_02126">
    <property type="entry name" value="RF_methyltr_PrmC"/>
    <property type="match status" value="1"/>
</dbReference>
<reference evidence="9 10" key="1">
    <citation type="submission" date="2016-01" db="EMBL/GenBank/DDBJ databases">
        <authorList>
            <person name="Oliw E.H."/>
        </authorList>
    </citation>
    <scope>NUCLEOTIDE SEQUENCE [LARGE SCALE GENOMIC DNA]</scope>
    <source>
        <strain evidence="9 10">CMW7756A</strain>
    </source>
</reference>
<comment type="caution">
    <text evidence="5">Lacks conserved residue(s) required for the propagation of feature annotation.</text>
</comment>
<dbReference type="GO" id="GO:0003676">
    <property type="term" value="F:nucleic acid binding"/>
    <property type="evidence" value="ECO:0007669"/>
    <property type="project" value="InterPro"/>
</dbReference>
<evidence type="ECO:0000256" key="3">
    <source>
        <dbReference type="ARBA" id="ARBA00022691"/>
    </source>
</evidence>
<dbReference type="GO" id="GO:0102559">
    <property type="term" value="F:peptide chain release factor N(5)-glutamine methyltransferase activity"/>
    <property type="evidence" value="ECO:0007669"/>
    <property type="project" value="UniProtKB-EC"/>
</dbReference>
<sequence>MKIKEALIEGRDYLKDLEYTDPIYETRRILSDLLNKDLSYLVSHDEDLLDSKIENKYFKILEKRQKGIPLQYILGEEDFYGRTFKVIEGVLIPRQDTEISVEKILNVIENNQINNMLEIGCGTGIVSISVDLESSVDVTAVDISEKALENTRINKENLNSKIKIIKSDLFSNINEKFDLIYSNPPYIKSCEIENLQVEVRDYEPRLALDGGEDGLFFYRSIIKSSPEFLNHKGFLVFEIGHDEAEDICNLMKDKFKVEVYKDLNNLDRVVVGQLKM</sequence>
<dbReference type="Proteomes" id="UP000070174">
    <property type="component" value="Unassembled WGS sequence"/>
</dbReference>
<evidence type="ECO:0000256" key="6">
    <source>
        <dbReference type="SAM" id="Coils"/>
    </source>
</evidence>
<evidence type="ECO:0000256" key="1">
    <source>
        <dbReference type="ARBA" id="ARBA00022603"/>
    </source>
</evidence>
<organism evidence="9">
    <name type="scientific">Peptoniphilus harei</name>
    <dbReference type="NCBI Taxonomy" id="54005"/>
    <lineage>
        <taxon>Bacteria</taxon>
        <taxon>Bacillati</taxon>
        <taxon>Bacillota</taxon>
        <taxon>Tissierellia</taxon>
        <taxon>Tissierellales</taxon>
        <taxon>Peptoniphilaceae</taxon>
        <taxon>Peptoniphilus</taxon>
    </lineage>
</organism>
<accession>A0A133PLS5</accession>
<dbReference type="PROSITE" id="PS00092">
    <property type="entry name" value="N6_MTASE"/>
    <property type="match status" value="1"/>
</dbReference>